<dbReference type="STRING" id="39966.A0A369J8N5"/>
<dbReference type="GO" id="GO:0006869">
    <property type="term" value="P:lipid transport"/>
    <property type="evidence" value="ECO:0007669"/>
    <property type="project" value="UniProtKB-KW"/>
</dbReference>
<dbReference type="GO" id="GO:0005789">
    <property type="term" value="C:endoplasmic reticulum membrane"/>
    <property type="evidence" value="ECO:0007669"/>
    <property type="project" value="UniProtKB-SubCell"/>
</dbReference>
<dbReference type="OrthoDB" id="419768at2759"/>
<feature type="compositionally biased region" description="Low complexity" evidence="11">
    <location>
        <begin position="942"/>
        <end position="952"/>
    </location>
</feature>
<dbReference type="GO" id="GO:0008289">
    <property type="term" value="F:lipid binding"/>
    <property type="evidence" value="ECO:0007669"/>
    <property type="project" value="UniProtKB-KW"/>
</dbReference>
<dbReference type="Proteomes" id="UP000076154">
    <property type="component" value="Unassembled WGS sequence"/>
</dbReference>
<dbReference type="InterPro" id="IPR000008">
    <property type="entry name" value="C2_dom"/>
</dbReference>
<evidence type="ECO:0000256" key="2">
    <source>
        <dbReference type="ARBA" id="ARBA00022448"/>
    </source>
</evidence>
<feature type="transmembrane region" description="Helical" evidence="12">
    <location>
        <begin position="290"/>
        <end position="313"/>
    </location>
</feature>
<evidence type="ECO:0000259" key="13">
    <source>
        <dbReference type="PROSITE" id="PS50004"/>
    </source>
</evidence>
<feature type="domain" description="C2" evidence="13">
    <location>
        <begin position="596"/>
        <end position="728"/>
    </location>
</feature>
<evidence type="ECO:0000256" key="12">
    <source>
        <dbReference type="SAM" id="Phobius"/>
    </source>
</evidence>
<keyword evidence="9" id="KW-0446">Lipid-binding</keyword>
<dbReference type="Pfam" id="PF00168">
    <property type="entry name" value="C2"/>
    <property type="match status" value="2"/>
</dbReference>
<dbReference type="InterPro" id="IPR057349">
    <property type="entry name" value="C2_Mug190_3rd"/>
</dbReference>
<dbReference type="CDD" id="cd21676">
    <property type="entry name" value="SMP_Mug190"/>
    <property type="match status" value="1"/>
</dbReference>
<dbReference type="CDD" id="cd04052">
    <property type="entry name" value="C2B_Tricalbin-like"/>
    <property type="match status" value="1"/>
</dbReference>
<feature type="compositionally biased region" description="Basic and acidic residues" evidence="11">
    <location>
        <begin position="42"/>
        <end position="62"/>
    </location>
</feature>
<feature type="region of interest" description="Disordered" evidence="11">
    <location>
        <begin position="575"/>
        <end position="596"/>
    </location>
</feature>
<dbReference type="InterPro" id="IPR031468">
    <property type="entry name" value="SMP_LBD"/>
</dbReference>
<keyword evidence="16" id="KW-1185">Reference proteome</keyword>
<proteinExistence type="predicted"/>
<dbReference type="SUPFAM" id="SSF49562">
    <property type="entry name" value="C2 domain (Calcium/lipid-binding domain, CaLB)"/>
    <property type="match status" value="2"/>
</dbReference>
<keyword evidence="2" id="KW-0813">Transport</keyword>
<evidence type="ECO:0000313" key="16">
    <source>
        <dbReference type="Proteomes" id="UP000076154"/>
    </source>
</evidence>
<sequence>MPPLNAENRNEREVTDPITHLPLVIHDHLSVEIEQIPVHPANGEDKDSPSHHEENEEGVFKQRHVTMEEMVDHETHRPRWHSDNEGKMKIRLAIIAAGAAALGGPVGLLLLWFWSKLLGRSSFGWVELLFGTVGSLGIAVGVGACVIHFGSMEPPKDAANYSEETSEKFSRQGQDDESPESAEWLNTLLHSLWPIVNPALFASVADMLEDALQATLPKLVHGVRVSDIGQGSEPVRILGVRSLGAGAAAEEKEGMKAEEGDFTNMELVFAYRARTTKGSGLMGRSGNAHVLVEFLVAGGMLLPVWVELTGMIATARVRLQLTPNPPFLSFMTLTLLGQPKLSMICTPLAKNFLNVMDIPVLSGWLQRSVEAAVAEYVAPMSTNVDLKTLLMGREKMDTDAVGVVVVTIRSAKDFKEGDTSNIFKSKENSKGDPYVTLGWSKWGKALWSTRIIPNDGNPTWEETTTLLVGAAEMDAQDLVRLQLWDSDRMTADDLLGTVEVPLKDLMTDSKVKNRMSVREDTLCDMGGTPCIGTLLWECGYFSKTTLKQHFANRSKDTDAIESQIKAEVEDMLREAKTRDSEKGEMEQQKREDLKEKSQEIIAGSKPTEEWPSGVLAIKIEQITGLEVRKLHNSEVRESGEDEEAGDLPSAYCTVIINHQRVYKTRTKLKSNKPFFDASTEKFIRDWRHTTVILAVRDSRLHENDPLLGVVVLPLSVLFKRQSHVTDSFPLVGGIGYGRMRLSLTFRSVQLCLPPRLLGWDIGTLDIQPSLRPSLDLSADLASCRLVIRTLSSKAKVPSHQDGGWKQKHGRNIRLAVNKRYSSCLLIEFRKHAVGPDQTPAFATLWLKDIPDEEEVRLSLDVHKNTGNELARARANSSQDIGERLGKIDLTLRFWPGLSGYHQAGADKDPHMADVMEVLDCAEESKEISEDLLRDHDGTSDVSSSSSSASSSSGEDEGEAKLDEAKKGVMDGFTKYRKKEGQLHRKHRGLMQWRPARNLAWVGRGIENTAGKVGQKITGTFKHRDRDAEIEEEV</sequence>
<gene>
    <name evidence="15" type="ORF">Hypma_000357</name>
</gene>
<keyword evidence="6" id="KW-0256">Endoplasmic reticulum</keyword>
<feature type="domain" description="C2" evidence="13">
    <location>
        <begin position="385"/>
        <end position="515"/>
    </location>
</feature>
<evidence type="ECO:0000256" key="8">
    <source>
        <dbReference type="ARBA" id="ARBA00023055"/>
    </source>
</evidence>
<feature type="transmembrane region" description="Helical" evidence="12">
    <location>
        <begin position="126"/>
        <end position="147"/>
    </location>
</feature>
<dbReference type="PANTHER" id="PTHR47348">
    <property type="entry name" value="MEIOTICALLY UP-REGULATED GENE 190 PROTEIN"/>
    <property type="match status" value="1"/>
</dbReference>
<dbReference type="PROSITE" id="PS51847">
    <property type="entry name" value="SMP"/>
    <property type="match status" value="1"/>
</dbReference>
<dbReference type="PANTHER" id="PTHR47348:SF2">
    <property type="entry name" value="MEIOTICALLY UP-REGULATED 190 PROTEIN"/>
    <property type="match status" value="1"/>
</dbReference>
<keyword evidence="8" id="KW-0445">Lipid transport</keyword>
<dbReference type="GO" id="GO:0061817">
    <property type="term" value="P:endoplasmic reticulum-plasma membrane tethering"/>
    <property type="evidence" value="ECO:0007669"/>
    <property type="project" value="InterPro"/>
</dbReference>
<dbReference type="InParanoid" id="A0A369J8N5"/>
<organism evidence="15 16">
    <name type="scientific">Hypsizygus marmoreus</name>
    <name type="common">White beech mushroom</name>
    <name type="synonym">Agaricus marmoreus</name>
    <dbReference type="NCBI Taxonomy" id="39966"/>
    <lineage>
        <taxon>Eukaryota</taxon>
        <taxon>Fungi</taxon>
        <taxon>Dikarya</taxon>
        <taxon>Basidiomycota</taxon>
        <taxon>Agaricomycotina</taxon>
        <taxon>Agaricomycetes</taxon>
        <taxon>Agaricomycetidae</taxon>
        <taxon>Agaricales</taxon>
        <taxon>Tricholomatineae</taxon>
        <taxon>Lyophyllaceae</taxon>
        <taxon>Hypsizygus</taxon>
    </lineage>
</organism>
<evidence type="ECO:0000256" key="3">
    <source>
        <dbReference type="ARBA" id="ARBA00022553"/>
    </source>
</evidence>
<dbReference type="Gene3D" id="2.60.40.150">
    <property type="entry name" value="C2 domain"/>
    <property type="match status" value="2"/>
</dbReference>
<feature type="compositionally biased region" description="Basic and acidic residues" evidence="11">
    <location>
        <begin position="165"/>
        <end position="174"/>
    </location>
</feature>
<evidence type="ECO:0000256" key="6">
    <source>
        <dbReference type="ARBA" id="ARBA00022824"/>
    </source>
</evidence>
<dbReference type="EMBL" id="LUEZ02000102">
    <property type="protein sequence ID" value="RDB18391.1"/>
    <property type="molecule type" value="Genomic_DNA"/>
</dbReference>
<reference evidence="15" key="1">
    <citation type="submission" date="2018-04" db="EMBL/GenBank/DDBJ databases">
        <title>Whole genome sequencing of Hypsizygus marmoreus.</title>
        <authorList>
            <person name="Choi I.-G."/>
            <person name="Min B."/>
            <person name="Kim J.-G."/>
            <person name="Kim S."/>
            <person name="Oh Y.-L."/>
            <person name="Kong W.-S."/>
            <person name="Park H."/>
            <person name="Jeong J."/>
            <person name="Song E.-S."/>
        </authorList>
    </citation>
    <scope>NUCLEOTIDE SEQUENCE [LARGE SCALE GENOMIC DNA]</scope>
    <source>
        <strain evidence="15">51987-8</strain>
    </source>
</reference>
<feature type="region of interest" description="Disordered" evidence="11">
    <location>
        <begin position="932"/>
        <end position="965"/>
    </location>
</feature>
<keyword evidence="5" id="KW-0677">Repeat</keyword>
<feature type="region of interest" description="Disordered" evidence="11">
    <location>
        <begin position="157"/>
        <end position="180"/>
    </location>
</feature>
<evidence type="ECO:0000256" key="1">
    <source>
        <dbReference type="ARBA" id="ARBA00004586"/>
    </source>
</evidence>
<keyword evidence="4 12" id="KW-0812">Transmembrane</keyword>
<dbReference type="Pfam" id="PF25331">
    <property type="entry name" value="C2_Mug190_3rd"/>
    <property type="match status" value="1"/>
</dbReference>
<evidence type="ECO:0000256" key="5">
    <source>
        <dbReference type="ARBA" id="ARBA00022737"/>
    </source>
</evidence>
<keyword evidence="7 12" id="KW-1133">Transmembrane helix</keyword>
<accession>A0A369J8N5</accession>
<protein>
    <recommendedName>
        <fullName evidence="17">Meiotically up-regulated gene 190 protein</fullName>
    </recommendedName>
</protein>
<dbReference type="InterPro" id="IPR035892">
    <property type="entry name" value="C2_domain_sf"/>
</dbReference>
<feature type="domain" description="SMP-LTD" evidence="14">
    <location>
        <begin position="178"/>
        <end position="387"/>
    </location>
</feature>
<feature type="region of interest" description="Disordered" evidence="11">
    <location>
        <begin position="39"/>
        <end position="62"/>
    </location>
</feature>
<dbReference type="InterPro" id="IPR037765">
    <property type="entry name" value="C2B_Tricalbin"/>
</dbReference>
<evidence type="ECO:0000259" key="14">
    <source>
        <dbReference type="PROSITE" id="PS51847"/>
    </source>
</evidence>
<evidence type="ECO:0000256" key="10">
    <source>
        <dbReference type="ARBA" id="ARBA00023136"/>
    </source>
</evidence>
<name>A0A369J8N5_HYPMA</name>
<dbReference type="Pfam" id="PF25669">
    <property type="entry name" value="SMP_MUG190-like"/>
    <property type="match status" value="1"/>
</dbReference>
<comment type="subcellular location">
    <subcellularLocation>
        <location evidence="1">Endoplasmic reticulum membrane</location>
    </subcellularLocation>
</comment>
<feature type="transmembrane region" description="Helical" evidence="12">
    <location>
        <begin position="92"/>
        <end position="114"/>
    </location>
</feature>
<dbReference type="SMART" id="SM00239">
    <property type="entry name" value="C2"/>
    <property type="match status" value="2"/>
</dbReference>
<evidence type="ECO:0000256" key="4">
    <source>
        <dbReference type="ARBA" id="ARBA00022692"/>
    </source>
</evidence>
<evidence type="ECO:0000256" key="11">
    <source>
        <dbReference type="SAM" id="MobiDB-lite"/>
    </source>
</evidence>
<dbReference type="AlphaFoldDB" id="A0A369J8N5"/>
<evidence type="ECO:0000256" key="9">
    <source>
        <dbReference type="ARBA" id="ARBA00023121"/>
    </source>
</evidence>
<keyword evidence="10 12" id="KW-0472">Membrane</keyword>
<comment type="caution">
    <text evidence="15">The sequence shown here is derived from an EMBL/GenBank/DDBJ whole genome shotgun (WGS) entry which is preliminary data.</text>
</comment>
<dbReference type="PROSITE" id="PS50004">
    <property type="entry name" value="C2"/>
    <property type="match status" value="2"/>
</dbReference>
<evidence type="ECO:0008006" key="17">
    <source>
        <dbReference type="Google" id="ProtNLM"/>
    </source>
</evidence>
<keyword evidence="3" id="KW-0597">Phosphoprotein</keyword>
<evidence type="ECO:0000313" key="15">
    <source>
        <dbReference type="EMBL" id="RDB18391.1"/>
    </source>
</evidence>
<evidence type="ECO:0000256" key="7">
    <source>
        <dbReference type="ARBA" id="ARBA00022989"/>
    </source>
</evidence>